<evidence type="ECO:0000313" key="1">
    <source>
        <dbReference type="EMBL" id="GAG54172.1"/>
    </source>
</evidence>
<protein>
    <submittedName>
        <fullName evidence="1">Uncharacterized protein</fullName>
    </submittedName>
</protein>
<comment type="caution">
    <text evidence="1">The sequence shown here is derived from an EMBL/GenBank/DDBJ whole genome shotgun (WGS) entry which is preliminary data.</text>
</comment>
<dbReference type="EMBL" id="BART01005805">
    <property type="protein sequence ID" value="GAG54172.1"/>
    <property type="molecule type" value="Genomic_DNA"/>
</dbReference>
<organism evidence="1">
    <name type="scientific">marine sediment metagenome</name>
    <dbReference type="NCBI Taxonomy" id="412755"/>
    <lineage>
        <taxon>unclassified sequences</taxon>
        <taxon>metagenomes</taxon>
        <taxon>ecological metagenomes</taxon>
    </lineage>
</organism>
<dbReference type="AlphaFoldDB" id="X0Z6X2"/>
<reference evidence="1" key="1">
    <citation type="journal article" date="2014" name="Front. Microbiol.">
        <title>High frequency of phylogenetically diverse reductive dehalogenase-homologous genes in deep subseafloor sedimentary metagenomes.</title>
        <authorList>
            <person name="Kawai M."/>
            <person name="Futagami T."/>
            <person name="Toyoda A."/>
            <person name="Takaki Y."/>
            <person name="Nishi S."/>
            <person name="Hori S."/>
            <person name="Arai W."/>
            <person name="Tsubouchi T."/>
            <person name="Morono Y."/>
            <person name="Uchiyama I."/>
            <person name="Ito T."/>
            <person name="Fujiyama A."/>
            <person name="Inagaki F."/>
            <person name="Takami H."/>
        </authorList>
    </citation>
    <scope>NUCLEOTIDE SEQUENCE</scope>
    <source>
        <strain evidence="1">Expedition CK06-06</strain>
    </source>
</reference>
<proteinExistence type="predicted"/>
<gene>
    <name evidence="1" type="ORF">S01H4_13156</name>
</gene>
<sequence>DKCVASNVDGLVVTGGEGGGHQSYEMVSS</sequence>
<feature type="non-terminal residue" evidence="1">
    <location>
        <position position="1"/>
    </location>
</feature>
<name>X0Z6X2_9ZZZZ</name>
<accession>X0Z6X2</accession>